<dbReference type="PRINTS" id="PR00069">
    <property type="entry name" value="ALDKETRDTASE"/>
</dbReference>
<dbReference type="InterPro" id="IPR023210">
    <property type="entry name" value="NADP_OxRdtase_dom"/>
</dbReference>
<dbReference type="InterPro" id="IPR020471">
    <property type="entry name" value="AKR"/>
</dbReference>
<organism evidence="2">
    <name type="scientific">marine sediment metagenome</name>
    <dbReference type="NCBI Taxonomy" id="412755"/>
    <lineage>
        <taxon>unclassified sequences</taxon>
        <taxon>metagenomes</taxon>
        <taxon>ecological metagenomes</taxon>
    </lineage>
</organism>
<dbReference type="PANTHER" id="PTHR43312">
    <property type="entry name" value="D-THREO-ALDOSE 1-DEHYDROGENASE"/>
    <property type="match status" value="1"/>
</dbReference>
<evidence type="ECO:0000259" key="1">
    <source>
        <dbReference type="Pfam" id="PF00248"/>
    </source>
</evidence>
<feature type="domain" description="NADP-dependent oxidoreductase" evidence="1">
    <location>
        <begin position="44"/>
        <end position="267"/>
    </location>
</feature>
<feature type="non-terminal residue" evidence="2">
    <location>
        <position position="1"/>
    </location>
</feature>
<comment type="caution">
    <text evidence="2">The sequence shown here is derived from an EMBL/GenBank/DDBJ whole genome shotgun (WGS) entry which is preliminary data.</text>
</comment>
<dbReference type="AlphaFoldDB" id="X0U0R1"/>
<reference evidence="2" key="1">
    <citation type="journal article" date="2014" name="Front. Microbiol.">
        <title>High frequency of phylogenetically diverse reductive dehalogenase-homologous genes in deep subseafloor sedimentary metagenomes.</title>
        <authorList>
            <person name="Kawai M."/>
            <person name="Futagami T."/>
            <person name="Toyoda A."/>
            <person name="Takaki Y."/>
            <person name="Nishi S."/>
            <person name="Hori S."/>
            <person name="Arai W."/>
            <person name="Tsubouchi T."/>
            <person name="Morono Y."/>
            <person name="Uchiyama I."/>
            <person name="Ito T."/>
            <person name="Fujiyama A."/>
            <person name="Inagaki F."/>
            <person name="Takami H."/>
        </authorList>
    </citation>
    <scope>NUCLEOTIDE SEQUENCE</scope>
    <source>
        <strain evidence="2">Expedition CK06-06</strain>
    </source>
</reference>
<dbReference type="SUPFAM" id="SSF51430">
    <property type="entry name" value="NAD(P)-linked oxidoreductase"/>
    <property type="match status" value="1"/>
</dbReference>
<sequence length="279" mass="32153">AEFFPRRIYSEETSEFNRIVYRDLGSTGYKVTEVGFGVMNTRDADLIIAAIDAGINYIDTAHSYMNGVNEEIIGTIMKTMRNKVFLTTKISWRNPQEMPKMIETSLKRLQTDYVDLLLLHSVRNEEQVLNDDFMKIFDNARRKGQTRFVGFSTHTFPSKILDATLKSNLWEAVLIAYNYMSPPEVSESIKKAREAGLAIIGMKNLLNIQSRPRKPLEDIRKDKSKSTNQQALLKWVLNNRYVDTIIPGMTSFENLADDLAVMGMKLTFNDQRILRRYSE</sequence>
<dbReference type="Pfam" id="PF00248">
    <property type="entry name" value="Aldo_ket_red"/>
    <property type="match status" value="1"/>
</dbReference>
<dbReference type="GO" id="GO:0016491">
    <property type="term" value="F:oxidoreductase activity"/>
    <property type="evidence" value="ECO:0007669"/>
    <property type="project" value="InterPro"/>
</dbReference>
<protein>
    <recommendedName>
        <fullName evidence="1">NADP-dependent oxidoreductase domain-containing protein</fullName>
    </recommendedName>
</protein>
<dbReference type="InterPro" id="IPR036812">
    <property type="entry name" value="NAD(P)_OxRdtase_dom_sf"/>
</dbReference>
<name>X0U0R1_9ZZZZ</name>
<accession>X0U0R1</accession>
<dbReference type="EMBL" id="BARS01011176">
    <property type="protein sequence ID" value="GAF99403.1"/>
    <property type="molecule type" value="Genomic_DNA"/>
</dbReference>
<dbReference type="CDD" id="cd19105">
    <property type="entry name" value="AKR_unchar"/>
    <property type="match status" value="1"/>
</dbReference>
<proteinExistence type="predicted"/>
<evidence type="ECO:0000313" key="2">
    <source>
        <dbReference type="EMBL" id="GAF99403.1"/>
    </source>
</evidence>
<dbReference type="PANTHER" id="PTHR43312:SF1">
    <property type="entry name" value="NADP-DEPENDENT OXIDOREDUCTASE DOMAIN-CONTAINING PROTEIN"/>
    <property type="match status" value="1"/>
</dbReference>
<dbReference type="Gene3D" id="3.20.20.100">
    <property type="entry name" value="NADP-dependent oxidoreductase domain"/>
    <property type="match status" value="1"/>
</dbReference>
<feature type="non-terminal residue" evidence="2">
    <location>
        <position position="279"/>
    </location>
</feature>
<gene>
    <name evidence="2" type="ORF">S01H1_20427</name>
</gene>
<dbReference type="InterPro" id="IPR053135">
    <property type="entry name" value="AKR2_Oxidoreductase"/>
</dbReference>